<evidence type="ECO:0000313" key="2">
    <source>
        <dbReference type="EMBL" id="CAF2989361.1"/>
    </source>
</evidence>
<gene>
    <name evidence="2" type="ORF">LSAA_12360</name>
</gene>
<accession>A0A7R8HBL4</accession>
<feature type="region of interest" description="Disordered" evidence="1">
    <location>
        <begin position="159"/>
        <end position="185"/>
    </location>
</feature>
<evidence type="ECO:0000256" key="1">
    <source>
        <dbReference type="SAM" id="MobiDB-lite"/>
    </source>
</evidence>
<sequence length="251" mass="28000">MSDSDKSSSNKIEQLNAGYDIEEDEEHSYRKFSSPSPSEESKQLQEAGGKSMMYLKPENELSATNPTSPGPSIDRLSVSFLFGNEDEVTNEEPNNIDTLENDEENGANRFSLKDGKGVNLAKMLLKRETKTFPQEDQKSENSYCESVLEIPKFRKNSRRRGSSIFTTSSMDSFGLTSGRDKSENELKINKEVIDQAKYLQRKESGVAVKSSKMSPIVCPPGVKESRYFFDVRLTNSCSGQSEKISNGPNSV</sequence>
<reference evidence="2" key="1">
    <citation type="submission" date="2021-02" db="EMBL/GenBank/DDBJ databases">
        <authorList>
            <person name="Bekaert M."/>
        </authorList>
    </citation>
    <scope>NUCLEOTIDE SEQUENCE</scope>
    <source>
        <strain evidence="2">IoA-00</strain>
    </source>
</reference>
<organism evidence="2 3">
    <name type="scientific">Lepeophtheirus salmonis</name>
    <name type="common">Salmon louse</name>
    <name type="synonym">Caligus salmonis</name>
    <dbReference type="NCBI Taxonomy" id="72036"/>
    <lineage>
        <taxon>Eukaryota</taxon>
        <taxon>Metazoa</taxon>
        <taxon>Ecdysozoa</taxon>
        <taxon>Arthropoda</taxon>
        <taxon>Crustacea</taxon>
        <taxon>Multicrustacea</taxon>
        <taxon>Hexanauplia</taxon>
        <taxon>Copepoda</taxon>
        <taxon>Siphonostomatoida</taxon>
        <taxon>Caligidae</taxon>
        <taxon>Lepeophtheirus</taxon>
    </lineage>
</organism>
<dbReference type="AlphaFoldDB" id="A0A7R8HBL4"/>
<keyword evidence="3" id="KW-1185">Reference proteome</keyword>
<evidence type="ECO:0000313" key="3">
    <source>
        <dbReference type="Proteomes" id="UP000675881"/>
    </source>
</evidence>
<protein>
    <submittedName>
        <fullName evidence="2">(salmon louse) hypothetical protein</fullName>
    </submittedName>
</protein>
<dbReference type="Proteomes" id="UP000675881">
    <property type="component" value="Chromosome 6"/>
</dbReference>
<dbReference type="OrthoDB" id="5831905at2759"/>
<proteinExistence type="predicted"/>
<name>A0A7R8HBL4_LEPSM</name>
<dbReference type="EMBL" id="HG994585">
    <property type="protein sequence ID" value="CAF2989361.1"/>
    <property type="molecule type" value="Genomic_DNA"/>
</dbReference>
<feature type="region of interest" description="Disordered" evidence="1">
    <location>
        <begin position="1"/>
        <end position="113"/>
    </location>
</feature>
<feature type="compositionally biased region" description="Polar residues" evidence="1">
    <location>
        <begin position="163"/>
        <end position="175"/>
    </location>
</feature>